<gene>
    <name evidence="1" type="ORF">GCM10009654_24690</name>
</gene>
<protein>
    <recommendedName>
        <fullName evidence="3">VCBS repeat-containing protein</fullName>
    </recommendedName>
</protein>
<keyword evidence="2" id="KW-1185">Reference proteome</keyword>
<sequence length="196" mass="20035">MNVDRRREILLPEGAPDPGTFTQIVSAGDATGDGQADFFVTVGDALWVLTGYNGATVDRATRLSAASWANRDVVTVQDITGDGVTDLLYRTDETGRLLLRGGIKAASGGVDFASLATAAGSAGGGDTQYGASGWSSGAVPFILGTPDANGDSVPDIWAVQAGGSVRFHAGSRTALSGNDTEVVGAATWWKTRQAVG</sequence>
<dbReference type="InterPro" id="IPR028994">
    <property type="entry name" value="Integrin_alpha_N"/>
</dbReference>
<evidence type="ECO:0000313" key="2">
    <source>
        <dbReference type="Proteomes" id="UP001501371"/>
    </source>
</evidence>
<organism evidence="1 2">
    <name type="scientific">Streptomyces hebeiensis</name>
    <dbReference type="NCBI Taxonomy" id="229486"/>
    <lineage>
        <taxon>Bacteria</taxon>
        <taxon>Bacillati</taxon>
        <taxon>Actinomycetota</taxon>
        <taxon>Actinomycetes</taxon>
        <taxon>Kitasatosporales</taxon>
        <taxon>Streptomycetaceae</taxon>
        <taxon>Streptomyces</taxon>
    </lineage>
</organism>
<dbReference type="RefSeq" id="WP_344274465.1">
    <property type="nucleotide sequence ID" value="NZ_BAAAKV010000018.1"/>
</dbReference>
<dbReference type="SUPFAM" id="SSF69318">
    <property type="entry name" value="Integrin alpha N-terminal domain"/>
    <property type="match status" value="1"/>
</dbReference>
<evidence type="ECO:0008006" key="3">
    <source>
        <dbReference type="Google" id="ProtNLM"/>
    </source>
</evidence>
<evidence type="ECO:0000313" key="1">
    <source>
        <dbReference type="EMBL" id="GAA1166812.1"/>
    </source>
</evidence>
<reference evidence="1 2" key="1">
    <citation type="journal article" date="2019" name="Int. J. Syst. Evol. Microbiol.">
        <title>The Global Catalogue of Microorganisms (GCM) 10K type strain sequencing project: providing services to taxonomists for standard genome sequencing and annotation.</title>
        <authorList>
            <consortium name="The Broad Institute Genomics Platform"/>
            <consortium name="The Broad Institute Genome Sequencing Center for Infectious Disease"/>
            <person name="Wu L."/>
            <person name="Ma J."/>
        </authorList>
    </citation>
    <scope>NUCLEOTIDE SEQUENCE [LARGE SCALE GENOMIC DNA]</scope>
    <source>
        <strain evidence="1 2">JCM 12696</strain>
    </source>
</reference>
<proteinExistence type="predicted"/>
<dbReference type="EMBL" id="BAAAKV010000018">
    <property type="protein sequence ID" value="GAA1166812.1"/>
    <property type="molecule type" value="Genomic_DNA"/>
</dbReference>
<comment type="caution">
    <text evidence="1">The sequence shown here is derived from an EMBL/GenBank/DDBJ whole genome shotgun (WGS) entry which is preliminary data.</text>
</comment>
<name>A0ABN1USY1_9ACTN</name>
<accession>A0ABN1USY1</accession>
<dbReference type="Proteomes" id="UP001501371">
    <property type="component" value="Unassembled WGS sequence"/>
</dbReference>